<keyword evidence="1" id="KW-1185">Reference proteome</keyword>
<dbReference type="Gene3D" id="3.30.2350.10">
    <property type="entry name" value="Pseudouridine synthase"/>
    <property type="match status" value="1"/>
</dbReference>
<evidence type="ECO:0000313" key="2">
    <source>
        <dbReference type="RefSeq" id="XP_025025071.1"/>
    </source>
</evidence>
<organism evidence="1 2">
    <name type="scientific">Python bivittatus</name>
    <name type="common">Burmese python</name>
    <name type="synonym">Python molurus bivittatus</name>
    <dbReference type="NCBI Taxonomy" id="176946"/>
    <lineage>
        <taxon>Eukaryota</taxon>
        <taxon>Metazoa</taxon>
        <taxon>Chordata</taxon>
        <taxon>Craniata</taxon>
        <taxon>Vertebrata</taxon>
        <taxon>Euteleostomi</taxon>
        <taxon>Lepidosauria</taxon>
        <taxon>Squamata</taxon>
        <taxon>Bifurcata</taxon>
        <taxon>Unidentata</taxon>
        <taxon>Episquamata</taxon>
        <taxon>Toxicofera</taxon>
        <taxon>Serpentes</taxon>
        <taxon>Henophidia</taxon>
        <taxon>Pythonidae</taxon>
        <taxon>Python</taxon>
    </lineage>
</organism>
<dbReference type="KEGG" id="pbi:112541141"/>
<dbReference type="OrthoDB" id="9995526at2759"/>
<sequence>MQIPPFYSALKKEERLSTLIKKREAVEPKPARPAMVSSLTLTNFKPLFFCGSVGDIGKGRRKERADNHGLFTLEEHVLYEDNWTINKVARAPECCRLLLQM</sequence>
<accession>A0A9F5MUT7</accession>
<name>A0A9F5MUT7_PYTBI</name>
<protein>
    <submittedName>
        <fullName evidence="2">Probable tRNA pseudouridine synthase 1</fullName>
    </submittedName>
</protein>
<dbReference type="CTD" id="142940"/>
<dbReference type="Proteomes" id="UP000695026">
    <property type="component" value="Unplaced"/>
</dbReference>
<proteinExistence type="predicted"/>
<evidence type="ECO:0000313" key="1">
    <source>
        <dbReference type="Proteomes" id="UP000695026"/>
    </source>
</evidence>
<dbReference type="GeneID" id="112541141"/>
<gene>
    <name evidence="2" type="primary">TRUB1</name>
</gene>
<dbReference type="AlphaFoldDB" id="A0A9F5MUT7"/>
<reference evidence="2" key="1">
    <citation type="submission" date="2025-08" db="UniProtKB">
        <authorList>
            <consortium name="RefSeq"/>
        </authorList>
    </citation>
    <scope>IDENTIFICATION</scope>
    <source>
        <tissue evidence="2">Liver</tissue>
    </source>
</reference>
<dbReference type="RefSeq" id="XP_025025071.1">
    <property type="nucleotide sequence ID" value="XM_025169303.1"/>
</dbReference>